<dbReference type="GO" id="GO:0016747">
    <property type="term" value="F:acyltransferase activity, transferring groups other than amino-acyl groups"/>
    <property type="evidence" value="ECO:0007669"/>
    <property type="project" value="InterPro"/>
</dbReference>
<dbReference type="SUPFAM" id="SSF55729">
    <property type="entry name" value="Acyl-CoA N-acyltransferases (Nat)"/>
    <property type="match status" value="1"/>
</dbReference>
<feature type="domain" description="N-acetyltransferase" evidence="1">
    <location>
        <begin position="4"/>
        <end position="149"/>
    </location>
</feature>
<evidence type="ECO:0000259" key="1">
    <source>
        <dbReference type="PROSITE" id="PS51186"/>
    </source>
</evidence>
<proteinExistence type="predicted"/>
<dbReference type="PROSITE" id="PS51186">
    <property type="entry name" value="GNAT"/>
    <property type="match status" value="1"/>
</dbReference>
<reference evidence="2" key="1">
    <citation type="journal article" date="2019" name="PLoS Negl. Trop. Dis.">
        <title>Revisiting the worldwide diversity of Leptospira species in the environment.</title>
        <authorList>
            <person name="Vincent A.T."/>
            <person name="Schiettekatte O."/>
            <person name="Bourhy P."/>
            <person name="Veyrier F.J."/>
            <person name="Picardeau M."/>
        </authorList>
    </citation>
    <scope>NUCLEOTIDE SEQUENCE [LARGE SCALE GENOMIC DNA]</scope>
    <source>
        <strain evidence="2">201702454</strain>
    </source>
</reference>
<dbReference type="InterPro" id="IPR016181">
    <property type="entry name" value="Acyl_CoA_acyltransferase"/>
</dbReference>
<dbReference type="Pfam" id="PF00583">
    <property type="entry name" value="Acetyltransf_1"/>
    <property type="match status" value="1"/>
</dbReference>
<sequence>MLPVETKRLSANELNEFFELIRVFEDVFEMKEFQMPNPYYLQSLLARDDFFVFVSKIEGKVVAGLTAYLLRQYYSERPLVYIFDLAVQTKWQRKGIGKTLIESINFYCKEQGMEEVFVQADVVDDYALEFYKSTGGHPEDVVHFTYPLN</sequence>
<keyword evidence="3" id="KW-1185">Reference proteome</keyword>
<organism evidence="2 3">
    <name type="scientific">Leptospira kemamanensis</name>
    <dbReference type="NCBI Taxonomy" id="2484942"/>
    <lineage>
        <taxon>Bacteria</taxon>
        <taxon>Pseudomonadati</taxon>
        <taxon>Spirochaetota</taxon>
        <taxon>Spirochaetia</taxon>
        <taxon>Leptospirales</taxon>
        <taxon>Leptospiraceae</taxon>
        <taxon>Leptospira</taxon>
    </lineage>
</organism>
<dbReference type="Gene3D" id="3.40.630.30">
    <property type="match status" value="1"/>
</dbReference>
<evidence type="ECO:0000313" key="3">
    <source>
        <dbReference type="Proteomes" id="UP000297609"/>
    </source>
</evidence>
<comment type="caution">
    <text evidence="2">The sequence shown here is derived from an EMBL/GenBank/DDBJ whole genome shotgun (WGS) entry which is preliminary data.</text>
</comment>
<gene>
    <name evidence="2" type="ORF">EHQ59_06815</name>
</gene>
<dbReference type="RefSeq" id="WP_135618617.1">
    <property type="nucleotide sequence ID" value="NZ_RQGG01000018.1"/>
</dbReference>
<dbReference type="EMBL" id="RQGG01000018">
    <property type="protein sequence ID" value="TGL54347.1"/>
    <property type="molecule type" value="Genomic_DNA"/>
</dbReference>
<dbReference type="AlphaFoldDB" id="A0A4R9JTX0"/>
<accession>A0A4R9JTX0</accession>
<dbReference type="Proteomes" id="UP000297609">
    <property type="component" value="Unassembled WGS sequence"/>
</dbReference>
<evidence type="ECO:0000313" key="2">
    <source>
        <dbReference type="EMBL" id="TGL54347.1"/>
    </source>
</evidence>
<dbReference type="InterPro" id="IPR000182">
    <property type="entry name" value="GNAT_dom"/>
</dbReference>
<dbReference type="OrthoDB" id="9775804at2"/>
<protein>
    <submittedName>
        <fullName evidence="2">GNAT family N-acetyltransferase</fullName>
    </submittedName>
</protein>
<name>A0A4R9JTX0_9LEPT</name>
<keyword evidence="2" id="KW-0808">Transferase</keyword>
<dbReference type="CDD" id="cd04301">
    <property type="entry name" value="NAT_SF"/>
    <property type="match status" value="1"/>
</dbReference>